<dbReference type="AlphaFoldDB" id="A0AA41SD25"/>
<evidence type="ECO:0000313" key="1">
    <source>
        <dbReference type="EMBL" id="MCL7037162.1"/>
    </source>
</evidence>
<keyword evidence="2" id="KW-1185">Reference proteome</keyword>
<sequence>MPLLEPHSKPLVSLDEPVNVSDPGLTFSCIITISAKEFYKKCKLSKDQKLSGQFGNLDVLLSNSEIRISSLVNFSSDQIKVLVPTEEPISFRVFHKCLRSGLDLLTAGKKYRRIALAYKADENLLVILSGTSEVFIQTNI</sequence>
<accession>A0AA41SD25</accession>
<reference evidence="1" key="1">
    <citation type="submission" date="2022-03" db="EMBL/GenBank/DDBJ databases">
        <title>A functionally conserved STORR gene fusion in Papaver species that diverged 16.8 million years ago.</title>
        <authorList>
            <person name="Catania T."/>
        </authorList>
    </citation>
    <scope>NUCLEOTIDE SEQUENCE</scope>
    <source>
        <strain evidence="1">S-191538</strain>
    </source>
</reference>
<evidence type="ECO:0000313" key="2">
    <source>
        <dbReference type="Proteomes" id="UP001177140"/>
    </source>
</evidence>
<protein>
    <submittedName>
        <fullName evidence="1">Uncharacterized protein</fullName>
    </submittedName>
</protein>
<name>A0AA41SD25_PAPNU</name>
<comment type="caution">
    <text evidence="1">The sequence shown here is derived from an EMBL/GenBank/DDBJ whole genome shotgun (WGS) entry which is preliminary data.</text>
</comment>
<organism evidence="1 2">
    <name type="scientific">Papaver nudicaule</name>
    <name type="common">Iceland poppy</name>
    <dbReference type="NCBI Taxonomy" id="74823"/>
    <lineage>
        <taxon>Eukaryota</taxon>
        <taxon>Viridiplantae</taxon>
        <taxon>Streptophyta</taxon>
        <taxon>Embryophyta</taxon>
        <taxon>Tracheophyta</taxon>
        <taxon>Spermatophyta</taxon>
        <taxon>Magnoliopsida</taxon>
        <taxon>Ranunculales</taxon>
        <taxon>Papaveraceae</taxon>
        <taxon>Papaveroideae</taxon>
        <taxon>Papaver</taxon>
    </lineage>
</organism>
<dbReference type="EMBL" id="JAJJMA010175897">
    <property type="protein sequence ID" value="MCL7037162.1"/>
    <property type="molecule type" value="Genomic_DNA"/>
</dbReference>
<dbReference type="Proteomes" id="UP001177140">
    <property type="component" value="Unassembled WGS sequence"/>
</dbReference>
<gene>
    <name evidence="1" type="ORF">MKW94_015509</name>
</gene>
<proteinExistence type="predicted"/>